<evidence type="ECO:0000313" key="2">
    <source>
        <dbReference type="Proteomes" id="UP000216215"/>
    </source>
</evidence>
<gene>
    <name evidence="1" type="ORF">CIT25_15110</name>
</gene>
<dbReference type="EMBL" id="NPKI01000017">
    <property type="protein sequence ID" value="PAQ01389.1"/>
    <property type="molecule type" value="Genomic_DNA"/>
</dbReference>
<keyword evidence="2" id="KW-1185">Reference proteome</keyword>
<sequence>MREPDFQLDGWCLDDGEEYRQASPDTFWIPDSHEREGLQLGDHAKLIFRISVDDENEPVAVERMWVLVRERIDGAYLGVLNNDPYAVAQNDELWSGIELPFSARHVIDIRERGEETIALAAQTPKKRWPQT</sequence>
<organism evidence="1 2">
    <name type="scientific">Mesorhizobium mediterraneum</name>
    <dbReference type="NCBI Taxonomy" id="43617"/>
    <lineage>
        <taxon>Bacteria</taxon>
        <taxon>Pseudomonadati</taxon>
        <taxon>Pseudomonadota</taxon>
        <taxon>Alphaproteobacteria</taxon>
        <taxon>Hyphomicrobiales</taxon>
        <taxon>Phyllobacteriaceae</taxon>
        <taxon>Mesorhizobium</taxon>
    </lineage>
</organism>
<accession>A0AB36RAB9</accession>
<name>A0AB36RAB9_9HYPH</name>
<protein>
    <recommendedName>
        <fullName evidence="3">DUF2314 domain-containing protein</fullName>
    </recommendedName>
</protein>
<dbReference type="RefSeq" id="WP_095485338.1">
    <property type="nucleotide sequence ID" value="NZ_CP088151.1"/>
</dbReference>
<comment type="caution">
    <text evidence="1">The sequence shown here is derived from an EMBL/GenBank/DDBJ whole genome shotgun (WGS) entry which is preliminary data.</text>
</comment>
<dbReference type="AlphaFoldDB" id="A0AB36RAB9"/>
<proteinExistence type="predicted"/>
<dbReference type="Proteomes" id="UP000216215">
    <property type="component" value="Unassembled WGS sequence"/>
</dbReference>
<evidence type="ECO:0000313" key="1">
    <source>
        <dbReference type="EMBL" id="PAQ01389.1"/>
    </source>
</evidence>
<evidence type="ECO:0008006" key="3">
    <source>
        <dbReference type="Google" id="ProtNLM"/>
    </source>
</evidence>
<reference evidence="2" key="1">
    <citation type="submission" date="2017-08" db="EMBL/GenBank/DDBJ databases">
        <title>Mesorhizobium wenxinae sp. nov., a novel rhizobial species isolated from root nodules of chickpea (Cicer arietinum L.).</title>
        <authorList>
            <person name="Zhang J."/>
        </authorList>
    </citation>
    <scope>NUCLEOTIDE SEQUENCE [LARGE SCALE GENOMIC DNA]</scope>
    <source>
        <strain evidence="2">USDA 3392</strain>
    </source>
</reference>